<reference evidence="15" key="1">
    <citation type="submission" date="2019-06" db="EMBL/GenBank/DDBJ databases">
        <title>Draft genome sequence of the griseofulvin-producing fungus Xylaria cubensis strain G536.</title>
        <authorList>
            <person name="Mead M.E."/>
            <person name="Raja H.A."/>
            <person name="Steenwyk J.L."/>
            <person name="Knowles S.L."/>
            <person name="Oberlies N.H."/>
            <person name="Rokas A."/>
        </authorList>
    </citation>
    <scope>NUCLEOTIDE SEQUENCE [LARGE SCALE GENOMIC DNA]</scope>
    <source>
        <strain evidence="15">G536</strain>
    </source>
</reference>
<dbReference type="InterPro" id="IPR013320">
    <property type="entry name" value="ConA-like_dom_sf"/>
</dbReference>
<accession>A0A553HJI3</accession>
<feature type="domain" description="CBM1" evidence="13">
    <location>
        <begin position="514"/>
        <end position="550"/>
    </location>
</feature>
<protein>
    <recommendedName>
        <fullName evidence="11">Glucanase</fullName>
        <ecNumber evidence="11">3.2.1.-</ecNumber>
    </recommendedName>
</protein>
<dbReference type="Gene3D" id="2.70.100.10">
    <property type="entry name" value="Glycoside hydrolase, family 7, domain"/>
    <property type="match status" value="1"/>
</dbReference>
<evidence type="ECO:0000256" key="12">
    <source>
        <dbReference type="SAM" id="MobiDB-lite"/>
    </source>
</evidence>
<dbReference type="CDD" id="cd07999">
    <property type="entry name" value="GH7_CBH_EG"/>
    <property type="match status" value="1"/>
</dbReference>
<evidence type="ECO:0000256" key="6">
    <source>
        <dbReference type="ARBA" id="ARBA00023157"/>
    </source>
</evidence>
<dbReference type="SMART" id="SM00236">
    <property type="entry name" value="fCBD"/>
    <property type="match status" value="1"/>
</dbReference>
<dbReference type="EMBL" id="VFLP01000100">
    <property type="protein sequence ID" value="TRX88111.1"/>
    <property type="molecule type" value="Genomic_DNA"/>
</dbReference>
<evidence type="ECO:0000256" key="1">
    <source>
        <dbReference type="ARBA" id="ARBA00000966"/>
    </source>
</evidence>
<dbReference type="PROSITE" id="PS51164">
    <property type="entry name" value="CBM1_2"/>
    <property type="match status" value="1"/>
</dbReference>
<dbReference type="GO" id="GO:0005576">
    <property type="term" value="C:extracellular region"/>
    <property type="evidence" value="ECO:0007669"/>
    <property type="project" value="InterPro"/>
</dbReference>
<dbReference type="AlphaFoldDB" id="A0A553HJI3"/>
<keyword evidence="4 11" id="KW-0378">Hydrolase</keyword>
<evidence type="ECO:0000256" key="2">
    <source>
        <dbReference type="ARBA" id="ARBA00006044"/>
    </source>
</evidence>
<keyword evidence="8" id="KW-0119">Carbohydrate metabolism</keyword>
<keyword evidence="3" id="KW-0732">Signal</keyword>
<dbReference type="InterPro" id="IPR001722">
    <property type="entry name" value="Glyco_hydro_7"/>
</dbReference>
<dbReference type="Pfam" id="PF00840">
    <property type="entry name" value="Glyco_hydro_7"/>
    <property type="match status" value="1"/>
</dbReference>
<dbReference type="OrthoDB" id="412382at2759"/>
<dbReference type="PRINTS" id="PR00734">
    <property type="entry name" value="GLHYDRLASE7"/>
</dbReference>
<feature type="region of interest" description="Disordered" evidence="12">
    <location>
        <begin position="479"/>
        <end position="517"/>
    </location>
</feature>
<keyword evidence="7" id="KW-0325">Glycoprotein</keyword>
<keyword evidence="5 11" id="KW-0136">Cellulose degradation</keyword>
<evidence type="ECO:0000259" key="13">
    <source>
        <dbReference type="PROSITE" id="PS51164"/>
    </source>
</evidence>
<keyword evidence="9 11" id="KW-0326">Glycosidase</keyword>
<evidence type="ECO:0000256" key="11">
    <source>
        <dbReference type="RuleBase" id="RU361164"/>
    </source>
</evidence>
<dbReference type="InterPro" id="IPR035971">
    <property type="entry name" value="CBD_sf"/>
</dbReference>
<evidence type="ECO:0000256" key="8">
    <source>
        <dbReference type="ARBA" id="ARBA00023277"/>
    </source>
</evidence>
<proteinExistence type="inferred from homology"/>
<evidence type="ECO:0000256" key="4">
    <source>
        <dbReference type="ARBA" id="ARBA00022801"/>
    </source>
</evidence>
<dbReference type="Pfam" id="PF00734">
    <property type="entry name" value="CBM_1"/>
    <property type="match status" value="1"/>
</dbReference>
<dbReference type="GO" id="GO:0008810">
    <property type="term" value="F:cellulase activity"/>
    <property type="evidence" value="ECO:0007669"/>
    <property type="project" value="UniProtKB-EC"/>
</dbReference>
<dbReference type="GO" id="GO:0030245">
    <property type="term" value="P:cellulose catabolic process"/>
    <property type="evidence" value="ECO:0007669"/>
    <property type="project" value="UniProtKB-KW"/>
</dbReference>
<evidence type="ECO:0000313" key="14">
    <source>
        <dbReference type="EMBL" id="TRX88111.1"/>
    </source>
</evidence>
<dbReference type="STRING" id="2512241.A0A553HJI3"/>
<organism evidence="14 15">
    <name type="scientific">Xylaria flabelliformis</name>
    <dbReference type="NCBI Taxonomy" id="2512241"/>
    <lineage>
        <taxon>Eukaryota</taxon>
        <taxon>Fungi</taxon>
        <taxon>Dikarya</taxon>
        <taxon>Ascomycota</taxon>
        <taxon>Pezizomycotina</taxon>
        <taxon>Sordariomycetes</taxon>
        <taxon>Xylariomycetidae</taxon>
        <taxon>Xylariales</taxon>
        <taxon>Xylariaceae</taxon>
        <taxon>Xylaria</taxon>
    </lineage>
</organism>
<dbReference type="InterPro" id="IPR000254">
    <property type="entry name" value="CBD"/>
</dbReference>
<evidence type="ECO:0000313" key="15">
    <source>
        <dbReference type="Proteomes" id="UP000319160"/>
    </source>
</evidence>
<keyword evidence="6" id="KW-1015">Disulfide bond</keyword>
<dbReference type="EC" id="3.2.1.-" evidence="11"/>
<dbReference type="PANTHER" id="PTHR33753">
    <property type="entry name" value="1,4-BETA-D-GLUCAN CELLOBIOHYDROLASE B"/>
    <property type="match status" value="1"/>
</dbReference>
<comment type="catalytic activity">
    <reaction evidence="1">
        <text>Endohydrolysis of (1-&gt;4)-beta-D-glucosidic linkages in cellulose, lichenin and cereal beta-D-glucans.</text>
        <dbReference type="EC" id="3.2.1.4"/>
    </reaction>
</comment>
<dbReference type="PANTHER" id="PTHR33753:SF1">
    <property type="entry name" value="ENDO-BETA-1,4-GLUCANASE CELB"/>
    <property type="match status" value="1"/>
</dbReference>
<evidence type="ECO:0000256" key="9">
    <source>
        <dbReference type="ARBA" id="ARBA00023295"/>
    </source>
</evidence>
<comment type="caution">
    <text evidence="14">The sequence shown here is derived from an EMBL/GenBank/DDBJ whole genome shotgun (WGS) entry which is preliminary data.</text>
</comment>
<evidence type="ECO:0000256" key="7">
    <source>
        <dbReference type="ARBA" id="ARBA00023180"/>
    </source>
</evidence>
<dbReference type="GO" id="GO:0030248">
    <property type="term" value="F:cellulose binding"/>
    <property type="evidence" value="ECO:0007669"/>
    <property type="project" value="InterPro"/>
</dbReference>
<evidence type="ECO:0000256" key="3">
    <source>
        <dbReference type="ARBA" id="ARBA00022729"/>
    </source>
</evidence>
<comment type="similarity">
    <text evidence="2 11">Belongs to the glycosyl hydrolase 7 (cellulase C) family.</text>
</comment>
<evidence type="ECO:0000256" key="10">
    <source>
        <dbReference type="ARBA" id="ARBA00023326"/>
    </source>
</evidence>
<keyword evidence="15" id="KW-1185">Reference proteome</keyword>
<evidence type="ECO:0000256" key="5">
    <source>
        <dbReference type="ARBA" id="ARBA00023001"/>
    </source>
</evidence>
<gene>
    <name evidence="14" type="ORF">FHL15_011009</name>
</gene>
<name>A0A553HJI3_9PEZI</name>
<keyword evidence="10 11" id="KW-0624">Polysaccharide degradation</keyword>
<dbReference type="Proteomes" id="UP000319160">
    <property type="component" value="Unassembled WGS sequence"/>
</dbReference>
<dbReference type="SUPFAM" id="SSF57180">
    <property type="entry name" value="Cellulose-binding domain"/>
    <property type="match status" value="1"/>
</dbReference>
<dbReference type="SUPFAM" id="SSF49899">
    <property type="entry name" value="Concanavalin A-like lectins/glucanases"/>
    <property type="match status" value="1"/>
</dbReference>
<sequence>MRTLGITNNWDSHVRDLAPVALRLAGTMAPMSSSGLLGSTRTWTGSDSRTTWAHSSFNHNLEYFNMAPSFRSVLATAVALASCQLANAQNPDTQADRKLNLVAHLEQREHPALTVYKCTTSGGCAAKPRSVVIDWNYHWFHTTDFLSCTTNSGVNTTLCPDEATCAKNCLVQGDSNYTSNGVTTSGDTLTMYQYTTDATGKTQNASPRLYLLGSDGNYEMLQLLGQELTFTVDLSTLPCGENGALYLSEMDKSGGRNQYNTGGANFGSGYCDAQCPVQTWKNGTLNTNGSGYCCNEMDILEANSRANAFTPHPCSSTDCDKGGCGFNPYAKGHTNYYGPGGTVDTSKPFTVVTQFNTNDGTTTGTLTSITRKYLQNGKLVASSEPAGDIITTDACNAADSSAAQFGGLTTMGQALGRGMVLTFSIWNDASGFMNWLDSGSNGPCSATEGNPALIQQNNPKTHVIFSNIRWGDIGSTFSSGSGSGTTTTTKASTTKATSTTTKASATTTGSSPQPTQTQYGQCDGVGYTGPKVCASPYKCTKQNDYYSQCL</sequence>
<dbReference type="InterPro" id="IPR037019">
    <property type="entry name" value="Glyco_hydro_7_sf"/>
</dbReference>